<feature type="transmembrane region" description="Helical" evidence="5">
    <location>
        <begin position="343"/>
        <end position="365"/>
    </location>
</feature>
<dbReference type="PANTHER" id="PTHR23508">
    <property type="entry name" value="CARBOXYLIC ACID TRANSPORTER PROTEIN HOMOLOG"/>
    <property type="match status" value="1"/>
</dbReference>
<feature type="domain" description="Major facilitator superfamily (MFS) profile" evidence="6">
    <location>
        <begin position="21"/>
        <end position="432"/>
    </location>
</feature>
<gene>
    <name evidence="7" type="ORF">C6Y40_10235</name>
</gene>
<name>A0A2S9VBF3_9ALTE</name>
<dbReference type="PROSITE" id="PS50850">
    <property type="entry name" value="MFS"/>
    <property type="match status" value="1"/>
</dbReference>
<dbReference type="InterPro" id="IPR005829">
    <property type="entry name" value="Sugar_transporter_CS"/>
</dbReference>
<keyword evidence="3 5" id="KW-1133">Transmembrane helix</keyword>
<feature type="transmembrane region" description="Helical" evidence="5">
    <location>
        <begin position="173"/>
        <end position="195"/>
    </location>
</feature>
<feature type="transmembrane region" description="Helical" evidence="5">
    <location>
        <begin position="145"/>
        <end position="167"/>
    </location>
</feature>
<dbReference type="GO" id="GO:0005886">
    <property type="term" value="C:plasma membrane"/>
    <property type="evidence" value="ECO:0007669"/>
    <property type="project" value="TreeGrafter"/>
</dbReference>
<dbReference type="PANTHER" id="PTHR23508:SF10">
    <property type="entry name" value="CARBOXYLIC ACID TRANSPORTER PROTEIN HOMOLOG"/>
    <property type="match status" value="1"/>
</dbReference>
<dbReference type="EMBL" id="PVNP01000089">
    <property type="protein sequence ID" value="PRO73772.1"/>
    <property type="molecule type" value="Genomic_DNA"/>
</dbReference>
<dbReference type="OrthoDB" id="5858672at2"/>
<dbReference type="InterPro" id="IPR011701">
    <property type="entry name" value="MFS"/>
</dbReference>
<evidence type="ECO:0000256" key="4">
    <source>
        <dbReference type="ARBA" id="ARBA00023136"/>
    </source>
</evidence>
<evidence type="ECO:0000256" key="2">
    <source>
        <dbReference type="ARBA" id="ARBA00022692"/>
    </source>
</evidence>
<proteinExistence type="predicted"/>
<comment type="subcellular location">
    <subcellularLocation>
        <location evidence="1">Membrane</location>
        <topology evidence="1">Multi-pass membrane protein</topology>
    </subcellularLocation>
</comment>
<evidence type="ECO:0000313" key="7">
    <source>
        <dbReference type="EMBL" id="PRO73772.1"/>
    </source>
</evidence>
<dbReference type="AlphaFoldDB" id="A0A2S9VBF3"/>
<evidence type="ECO:0000256" key="5">
    <source>
        <dbReference type="SAM" id="Phobius"/>
    </source>
</evidence>
<evidence type="ECO:0000313" key="8">
    <source>
        <dbReference type="Proteomes" id="UP000238949"/>
    </source>
</evidence>
<dbReference type="Pfam" id="PF07690">
    <property type="entry name" value="MFS_1"/>
    <property type="match status" value="1"/>
</dbReference>
<dbReference type="InterPro" id="IPR036259">
    <property type="entry name" value="MFS_trans_sf"/>
</dbReference>
<sequence length="450" mass="47177">MNQHPSEILDNSKMSRQQVIAVILCIALNALDGFDVLAISFASPGIAAEWAINRTELGVVLAMELLGMAFGSIFLGGFADKIGRKPTIQTCLVVMTAGMCFSAFANSVTTLLVVRFITGLGIGGMLASTNAMVAEYSNQKFRHLCVILMATGYPVGAIIGGSISSVLLETYSWRSVFIFGGVVTGAFLIIVQLFLAESVVYLASKQPANALERINRSLLAMQKPLLTALPPLAPNAGKSSFVALFTPQLRATTLLLIVAYFAQIMTFYFILKWIPKIVVDMGFHPSQAGQVLVWANVGGAIGATLLGLFASKLPLKQLLIGVLLAGFVMVSVFGIGYESLSQLALISAATGFFTNSGVVGLYALMAQAFPPQVRGSGTGIVIGVGRGGAALSPVVAGILFTQGVSLQGVAMVMGAGAVVAAITVFLLGRVQQRKSAQDASPILTKQTCDN</sequence>
<feature type="transmembrane region" description="Helical" evidence="5">
    <location>
        <begin position="57"/>
        <end position="79"/>
    </location>
</feature>
<dbReference type="Proteomes" id="UP000238949">
    <property type="component" value="Unassembled WGS sequence"/>
</dbReference>
<keyword evidence="4 5" id="KW-0472">Membrane</keyword>
<keyword evidence="8" id="KW-1185">Reference proteome</keyword>
<comment type="caution">
    <text evidence="7">The sequence shown here is derived from an EMBL/GenBank/DDBJ whole genome shotgun (WGS) entry which is preliminary data.</text>
</comment>
<reference evidence="8" key="1">
    <citation type="journal article" date="2020" name="Int. J. Syst. Evol. Microbiol.">
        <title>Alteromonas alba sp. nov., a marine bacterium isolated from the seawater of the West Pacific Ocean.</title>
        <authorList>
            <person name="Sun C."/>
            <person name="Wu Y.-H."/>
            <person name="Xamxidin M."/>
            <person name="Cheng H."/>
            <person name="Xu X.-W."/>
        </authorList>
    </citation>
    <scope>NUCLEOTIDE SEQUENCE [LARGE SCALE GENOMIC DNA]</scope>
    <source>
        <strain evidence="8">190</strain>
    </source>
</reference>
<evidence type="ECO:0000256" key="3">
    <source>
        <dbReference type="ARBA" id="ARBA00022989"/>
    </source>
</evidence>
<feature type="transmembrane region" description="Helical" evidence="5">
    <location>
        <begin position="406"/>
        <end position="427"/>
    </location>
</feature>
<feature type="transmembrane region" description="Helical" evidence="5">
    <location>
        <begin position="291"/>
        <end position="311"/>
    </location>
</feature>
<evidence type="ECO:0000256" key="1">
    <source>
        <dbReference type="ARBA" id="ARBA00004141"/>
    </source>
</evidence>
<feature type="transmembrane region" description="Helical" evidence="5">
    <location>
        <begin position="318"/>
        <end position="337"/>
    </location>
</feature>
<dbReference type="RefSeq" id="WP_105934518.1">
    <property type="nucleotide sequence ID" value="NZ_PVNP01000089.1"/>
</dbReference>
<feature type="transmembrane region" description="Helical" evidence="5">
    <location>
        <begin position="86"/>
        <end position="105"/>
    </location>
</feature>
<keyword evidence="2 5" id="KW-0812">Transmembrane</keyword>
<accession>A0A2S9VBF3</accession>
<organism evidence="7 8">
    <name type="scientific">Alteromonas alba</name>
    <dbReference type="NCBI Taxonomy" id="2079529"/>
    <lineage>
        <taxon>Bacteria</taxon>
        <taxon>Pseudomonadati</taxon>
        <taxon>Pseudomonadota</taxon>
        <taxon>Gammaproteobacteria</taxon>
        <taxon>Alteromonadales</taxon>
        <taxon>Alteromonadaceae</taxon>
        <taxon>Alteromonas/Salinimonas group</taxon>
        <taxon>Alteromonas</taxon>
    </lineage>
</organism>
<feature type="transmembrane region" description="Helical" evidence="5">
    <location>
        <begin position="20"/>
        <end position="42"/>
    </location>
</feature>
<feature type="transmembrane region" description="Helical" evidence="5">
    <location>
        <begin position="111"/>
        <end position="133"/>
    </location>
</feature>
<dbReference type="SUPFAM" id="SSF103473">
    <property type="entry name" value="MFS general substrate transporter"/>
    <property type="match status" value="1"/>
</dbReference>
<evidence type="ECO:0000259" key="6">
    <source>
        <dbReference type="PROSITE" id="PS50850"/>
    </source>
</evidence>
<feature type="transmembrane region" description="Helical" evidence="5">
    <location>
        <begin position="253"/>
        <end position="271"/>
    </location>
</feature>
<dbReference type="GO" id="GO:0046943">
    <property type="term" value="F:carboxylic acid transmembrane transporter activity"/>
    <property type="evidence" value="ECO:0007669"/>
    <property type="project" value="TreeGrafter"/>
</dbReference>
<dbReference type="PROSITE" id="PS00216">
    <property type="entry name" value="SUGAR_TRANSPORT_1"/>
    <property type="match status" value="1"/>
</dbReference>
<protein>
    <submittedName>
        <fullName evidence="7">MFS transporter</fullName>
    </submittedName>
</protein>
<feature type="transmembrane region" description="Helical" evidence="5">
    <location>
        <begin position="377"/>
        <end position="400"/>
    </location>
</feature>
<dbReference type="Gene3D" id="1.20.1250.20">
    <property type="entry name" value="MFS general substrate transporter like domains"/>
    <property type="match status" value="1"/>
</dbReference>
<dbReference type="InterPro" id="IPR020846">
    <property type="entry name" value="MFS_dom"/>
</dbReference>